<dbReference type="PANTHER" id="PTHR22930">
    <property type="match status" value="1"/>
</dbReference>
<keyword evidence="4" id="KW-0540">Nuclease</keyword>
<evidence type="ECO:0000313" key="12">
    <source>
        <dbReference type="Proteomes" id="UP000287651"/>
    </source>
</evidence>
<feature type="compositionally biased region" description="Basic and acidic residues" evidence="8">
    <location>
        <begin position="19"/>
        <end position="30"/>
    </location>
</feature>
<comment type="subcellular location">
    <subcellularLocation>
        <location evidence="2">Nucleus</location>
    </subcellularLocation>
</comment>
<dbReference type="GO" id="GO:0004518">
    <property type="term" value="F:nuclease activity"/>
    <property type="evidence" value="ECO:0007669"/>
    <property type="project" value="UniProtKB-KW"/>
</dbReference>
<feature type="region of interest" description="Disordered" evidence="8">
    <location>
        <begin position="1"/>
        <end position="38"/>
    </location>
</feature>
<dbReference type="Pfam" id="PF13359">
    <property type="entry name" value="DDE_Tnp_4"/>
    <property type="match status" value="1"/>
</dbReference>
<dbReference type="AlphaFoldDB" id="A0A426ZND6"/>
<proteinExistence type="inferred from homology"/>
<keyword evidence="6" id="KW-0378">Hydrolase</keyword>
<name>A0A426ZND6_ENSVE</name>
<evidence type="ECO:0000313" key="11">
    <source>
        <dbReference type="EMBL" id="RRT65444.1"/>
    </source>
</evidence>
<evidence type="ECO:0000256" key="4">
    <source>
        <dbReference type="ARBA" id="ARBA00022722"/>
    </source>
</evidence>
<dbReference type="Proteomes" id="UP000287651">
    <property type="component" value="Unassembled WGS sequence"/>
</dbReference>
<keyword evidence="7" id="KW-0539">Nucleus</keyword>
<evidence type="ECO:0000259" key="10">
    <source>
        <dbReference type="Pfam" id="PF13359"/>
    </source>
</evidence>
<keyword evidence="9" id="KW-1133">Transmembrane helix</keyword>
<dbReference type="PANTHER" id="PTHR22930:SF291">
    <property type="entry name" value="EXPRESSED PROTEIN"/>
    <property type="match status" value="1"/>
</dbReference>
<comment type="cofactor">
    <cofactor evidence="1">
        <name>a divalent metal cation</name>
        <dbReference type="ChEBI" id="CHEBI:60240"/>
    </cofactor>
</comment>
<protein>
    <recommendedName>
        <fullName evidence="10">DDE Tnp4 domain-containing protein</fullName>
    </recommendedName>
</protein>
<evidence type="ECO:0000256" key="6">
    <source>
        <dbReference type="ARBA" id="ARBA00022801"/>
    </source>
</evidence>
<evidence type="ECO:0000256" key="3">
    <source>
        <dbReference type="ARBA" id="ARBA00006958"/>
    </source>
</evidence>
<comment type="caution">
    <text evidence="11">The sequence shown here is derived from an EMBL/GenBank/DDBJ whole genome shotgun (WGS) entry which is preliminary data.</text>
</comment>
<reference evidence="11 12" key="1">
    <citation type="journal article" date="2014" name="Agronomy (Basel)">
        <title>A Draft Genome Sequence for Ensete ventricosum, the Drought-Tolerant Tree Against Hunger.</title>
        <authorList>
            <person name="Harrison J."/>
            <person name="Moore K.A."/>
            <person name="Paszkiewicz K."/>
            <person name="Jones T."/>
            <person name="Grant M."/>
            <person name="Ambacheew D."/>
            <person name="Muzemil S."/>
            <person name="Studholme D.J."/>
        </authorList>
    </citation>
    <scope>NUCLEOTIDE SEQUENCE [LARGE SCALE GENOMIC DNA]</scope>
</reference>
<dbReference type="InterPro" id="IPR027806">
    <property type="entry name" value="HARBI1_dom"/>
</dbReference>
<feature type="domain" description="DDE Tnp4" evidence="10">
    <location>
        <begin position="258"/>
        <end position="424"/>
    </location>
</feature>
<organism evidence="11 12">
    <name type="scientific">Ensete ventricosum</name>
    <name type="common">Abyssinian banana</name>
    <name type="synonym">Musa ensete</name>
    <dbReference type="NCBI Taxonomy" id="4639"/>
    <lineage>
        <taxon>Eukaryota</taxon>
        <taxon>Viridiplantae</taxon>
        <taxon>Streptophyta</taxon>
        <taxon>Embryophyta</taxon>
        <taxon>Tracheophyta</taxon>
        <taxon>Spermatophyta</taxon>
        <taxon>Magnoliopsida</taxon>
        <taxon>Liliopsida</taxon>
        <taxon>Zingiberales</taxon>
        <taxon>Musaceae</taxon>
        <taxon>Ensete</taxon>
    </lineage>
</organism>
<evidence type="ECO:0000256" key="1">
    <source>
        <dbReference type="ARBA" id="ARBA00001968"/>
    </source>
</evidence>
<evidence type="ECO:0000256" key="7">
    <source>
        <dbReference type="ARBA" id="ARBA00023242"/>
    </source>
</evidence>
<keyword evidence="5" id="KW-0479">Metal-binding</keyword>
<evidence type="ECO:0000256" key="9">
    <source>
        <dbReference type="SAM" id="Phobius"/>
    </source>
</evidence>
<feature type="transmembrane region" description="Helical" evidence="9">
    <location>
        <begin position="73"/>
        <end position="91"/>
    </location>
</feature>
<keyword evidence="9" id="KW-0472">Membrane</keyword>
<dbReference type="GO" id="GO:0016787">
    <property type="term" value="F:hydrolase activity"/>
    <property type="evidence" value="ECO:0007669"/>
    <property type="project" value="UniProtKB-KW"/>
</dbReference>
<evidence type="ECO:0000256" key="2">
    <source>
        <dbReference type="ARBA" id="ARBA00004123"/>
    </source>
</evidence>
<comment type="similarity">
    <text evidence="3">Belongs to the HARBI1 family.</text>
</comment>
<evidence type="ECO:0000256" key="5">
    <source>
        <dbReference type="ARBA" id="ARBA00022723"/>
    </source>
</evidence>
<gene>
    <name evidence="11" type="ORF">B296_00015760</name>
</gene>
<dbReference type="InterPro" id="IPR045249">
    <property type="entry name" value="HARBI1-like"/>
</dbReference>
<dbReference type="GO" id="GO:0005634">
    <property type="term" value="C:nucleus"/>
    <property type="evidence" value="ECO:0007669"/>
    <property type="project" value="UniProtKB-SubCell"/>
</dbReference>
<dbReference type="EMBL" id="AMZH03005812">
    <property type="protein sequence ID" value="RRT65444.1"/>
    <property type="molecule type" value="Genomic_DNA"/>
</dbReference>
<dbReference type="GO" id="GO:0046872">
    <property type="term" value="F:metal ion binding"/>
    <property type="evidence" value="ECO:0007669"/>
    <property type="project" value="UniProtKB-KW"/>
</dbReference>
<sequence length="476" mass="54408">MRRSLGAVTEASSFPRRLRQGEDRCEESIDSRGSPHLQPIPRFSSYRCLQPLAKKSSRRLAIRGRRRLRFSRFLFLLSYFISLFLAADRLISSGSGRRWSKSYRHVSGDNGAETVPIDGITCDHFPFLMLPGHLSEEPRKFESIFKISRKTFNYICSLVRDDLMAKTSNFAFADGKFLSVEDQVAVALRRLSSGESLLNVGVSFGMNQSTVAQVTWRFVEAMEERALHHLRWPTTQEMKDIKSKLEKIWGLPNCCGVIDATHITMCLSTVDTSSKIWVDHENNHSMVLQAIIDPEMRFRDIVTGWPGSMNELTVLRSSGFFKMCEKGTRLDGETVELPDGLELREYIIGDSDFPLIPWLLTPYQGKDLSDAKTEFNKRLSAAGLVAQRALASLKAMWKIIQGAMWRPDKHRLPRIILVCCLLQNIIIDLDDEVRHEMPWSHEHDTSYKQQLCDMADNNGVTLRDQLSRYLSCRLLP</sequence>
<accession>A0A426ZND6</accession>
<keyword evidence="9" id="KW-0812">Transmembrane</keyword>
<evidence type="ECO:0000256" key="8">
    <source>
        <dbReference type="SAM" id="MobiDB-lite"/>
    </source>
</evidence>